<evidence type="ECO:0000259" key="2">
    <source>
        <dbReference type="Pfam" id="PF13649"/>
    </source>
</evidence>
<evidence type="ECO:0000313" key="3">
    <source>
        <dbReference type="EMBL" id="ELY65771.1"/>
    </source>
</evidence>
<protein>
    <submittedName>
        <fullName evidence="3">Ubiquinone/menaquinone biosynthesis methyltransferase UbiE</fullName>
    </submittedName>
</protein>
<keyword evidence="4" id="KW-1185">Reference proteome</keyword>
<dbReference type="GO" id="GO:0008168">
    <property type="term" value="F:methyltransferase activity"/>
    <property type="evidence" value="ECO:0007669"/>
    <property type="project" value="UniProtKB-KW"/>
</dbReference>
<dbReference type="Pfam" id="PF13649">
    <property type="entry name" value="Methyltransf_25"/>
    <property type="match status" value="1"/>
</dbReference>
<dbReference type="SUPFAM" id="SSF53335">
    <property type="entry name" value="S-adenosyl-L-methionine-dependent methyltransferases"/>
    <property type="match status" value="1"/>
</dbReference>
<proteinExistence type="predicted"/>
<dbReference type="CDD" id="cd02440">
    <property type="entry name" value="AdoMet_MTases"/>
    <property type="match status" value="1"/>
</dbReference>
<dbReference type="Proteomes" id="UP000011531">
    <property type="component" value="Unassembled WGS sequence"/>
</dbReference>
<sequence length="218" mass="23484">MLERDAVRRSYDELAETYAASRSEDGRATELLARFLESLPASSRVLDAGCGQGTPVLERLGESTTAVGLDFSRAQLALAADSEADAALVQGEMTSLPFDRSTFDAAVAYWSLIHVPTGDQSAVLDEFARVLKPGGRALVCEGTDEWRGTNPNWLDSGVGMEWDLAGAAATADGLRSAGFEIVDRWNVPEELDGAGGDEEEDPERPWTVFDARLESSPR</sequence>
<dbReference type="OrthoDB" id="8915at2157"/>
<keyword evidence="3" id="KW-0489">Methyltransferase</keyword>
<evidence type="ECO:0000256" key="1">
    <source>
        <dbReference type="SAM" id="MobiDB-lite"/>
    </source>
</evidence>
<keyword evidence="3" id="KW-0830">Ubiquinone</keyword>
<dbReference type="PANTHER" id="PTHR42912">
    <property type="entry name" value="METHYLTRANSFERASE"/>
    <property type="match status" value="1"/>
</dbReference>
<comment type="caution">
    <text evidence="3">The sequence shown here is derived from an EMBL/GenBank/DDBJ whole genome shotgun (WGS) entry which is preliminary data.</text>
</comment>
<dbReference type="InterPro" id="IPR050508">
    <property type="entry name" value="Methyltransf_Superfamily"/>
</dbReference>
<accession>L9XWG4</accession>
<name>L9XWG4_9EURY</name>
<reference evidence="3 4" key="1">
    <citation type="journal article" date="2014" name="PLoS Genet.">
        <title>Phylogenetically driven sequencing of extremely halophilic archaea reveals strategies for static and dynamic osmo-response.</title>
        <authorList>
            <person name="Becker E.A."/>
            <person name="Seitzer P.M."/>
            <person name="Tritt A."/>
            <person name="Larsen D."/>
            <person name="Krusor M."/>
            <person name="Yao A.I."/>
            <person name="Wu D."/>
            <person name="Madern D."/>
            <person name="Eisen J.A."/>
            <person name="Darling A.E."/>
            <person name="Facciotti M.T."/>
        </authorList>
    </citation>
    <scope>NUCLEOTIDE SEQUENCE [LARGE SCALE GENOMIC DNA]</scope>
    <source>
        <strain evidence="3 4">DSM 18795</strain>
    </source>
</reference>
<feature type="region of interest" description="Disordered" evidence="1">
    <location>
        <begin position="187"/>
        <end position="218"/>
    </location>
</feature>
<dbReference type="EMBL" id="AOIA01000022">
    <property type="protein sequence ID" value="ELY65771.1"/>
    <property type="molecule type" value="Genomic_DNA"/>
</dbReference>
<keyword evidence="3" id="KW-0808">Transferase</keyword>
<organism evidence="3 4">
    <name type="scientific">Natronococcus jeotgali DSM 18795</name>
    <dbReference type="NCBI Taxonomy" id="1227498"/>
    <lineage>
        <taxon>Archaea</taxon>
        <taxon>Methanobacteriati</taxon>
        <taxon>Methanobacteriota</taxon>
        <taxon>Stenosarchaea group</taxon>
        <taxon>Halobacteria</taxon>
        <taxon>Halobacteriales</taxon>
        <taxon>Natrialbaceae</taxon>
        <taxon>Natronococcus</taxon>
    </lineage>
</organism>
<dbReference type="RefSeq" id="WP_008420271.1">
    <property type="nucleotide sequence ID" value="NZ_AOIA01000022.1"/>
</dbReference>
<dbReference type="Gene3D" id="3.40.50.150">
    <property type="entry name" value="Vaccinia Virus protein VP39"/>
    <property type="match status" value="1"/>
</dbReference>
<dbReference type="GO" id="GO:0032259">
    <property type="term" value="P:methylation"/>
    <property type="evidence" value="ECO:0007669"/>
    <property type="project" value="UniProtKB-KW"/>
</dbReference>
<gene>
    <name evidence="3" type="ORF">C492_02794</name>
</gene>
<feature type="compositionally biased region" description="Acidic residues" evidence="1">
    <location>
        <begin position="189"/>
        <end position="202"/>
    </location>
</feature>
<dbReference type="STRING" id="1227498.C492_02794"/>
<dbReference type="InterPro" id="IPR029063">
    <property type="entry name" value="SAM-dependent_MTases_sf"/>
</dbReference>
<evidence type="ECO:0000313" key="4">
    <source>
        <dbReference type="Proteomes" id="UP000011531"/>
    </source>
</evidence>
<feature type="domain" description="Methyltransferase" evidence="2">
    <location>
        <begin position="45"/>
        <end position="135"/>
    </location>
</feature>
<dbReference type="AlphaFoldDB" id="L9XWG4"/>
<dbReference type="InterPro" id="IPR041698">
    <property type="entry name" value="Methyltransf_25"/>
</dbReference>